<comment type="similarity">
    <text evidence="2 5">Belongs to the pseudouridine synthase RluA family.</text>
</comment>
<dbReference type="PANTHER" id="PTHR21600">
    <property type="entry name" value="MITOCHONDRIAL RNA PSEUDOURIDINE SYNTHASE"/>
    <property type="match status" value="1"/>
</dbReference>
<dbReference type="GO" id="GO:0140098">
    <property type="term" value="F:catalytic activity, acting on RNA"/>
    <property type="evidence" value="ECO:0007669"/>
    <property type="project" value="UniProtKB-ARBA"/>
</dbReference>
<dbReference type="Pfam" id="PF00849">
    <property type="entry name" value="PseudoU_synth_2"/>
    <property type="match status" value="1"/>
</dbReference>
<evidence type="ECO:0000313" key="8">
    <source>
        <dbReference type="Proteomes" id="UP001339962"/>
    </source>
</evidence>
<evidence type="ECO:0000259" key="6">
    <source>
        <dbReference type="Pfam" id="PF00849"/>
    </source>
</evidence>
<organism evidence="7 8">
    <name type="scientific">Anoxybacteroides rupiense</name>
    <dbReference type="NCBI Taxonomy" id="311460"/>
    <lineage>
        <taxon>Bacteria</taxon>
        <taxon>Bacillati</taxon>
        <taxon>Bacillota</taxon>
        <taxon>Bacilli</taxon>
        <taxon>Bacillales</taxon>
        <taxon>Anoxybacillaceae</taxon>
        <taxon>Anoxybacteroides</taxon>
    </lineage>
</organism>
<dbReference type="InterPro" id="IPR020103">
    <property type="entry name" value="PsdUridine_synth_cat_dom_sf"/>
</dbReference>
<protein>
    <recommendedName>
        <fullName evidence="5">Pseudouridine synthase</fullName>
        <ecNumber evidence="5">5.4.99.-</ecNumber>
    </recommendedName>
</protein>
<dbReference type="GO" id="GO:0009982">
    <property type="term" value="F:pseudouridine synthase activity"/>
    <property type="evidence" value="ECO:0007669"/>
    <property type="project" value="UniProtKB-ARBA"/>
</dbReference>
<dbReference type="NCBIfam" id="TIGR00005">
    <property type="entry name" value="rluA_subfam"/>
    <property type="match status" value="1"/>
</dbReference>
<dbReference type="SUPFAM" id="SSF55120">
    <property type="entry name" value="Pseudouridine synthase"/>
    <property type="match status" value="1"/>
</dbReference>
<dbReference type="InterPro" id="IPR006145">
    <property type="entry name" value="PsdUridine_synth_RsuA/RluA"/>
</dbReference>
<dbReference type="EC" id="5.4.99.-" evidence="5"/>
<comment type="catalytic activity">
    <reaction evidence="1 5">
        <text>a uridine in RNA = a pseudouridine in RNA</text>
        <dbReference type="Rhea" id="RHEA:48348"/>
        <dbReference type="Rhea" id="RHEA-COMP:12068"/>
        <dbReference type="Rhea" id="RHEA-COMP:12069"/>
        <dbReference type="ChEBI" id="CHEBI:65314"/>
        <dbReference type="ChEBI" id="CHEBI:65315"/>
    </reaction>
</comment>
<dbReference type="GO" id="GO:0006396">
    <property type="term" value="P:RNA processing"/>
    <property type="evidence" value="ECO:0007669"/>
    <property type="project" value="UniProtKB-ARBA"/>
</dbReference>
<comment type="function">
    <text evidence="5">Responsible for synthesis of pseudouridine from uracil.</text>
</comment>
<dbReference type="PANTHER" id="PTHR21600:SF35">
    <property type="entry name" value="PSEUDOURIDINE SYNTHASE"/>
    <property type="match status" value="1"/>
</dbReference>
<keyword evidence="3 5" id="KW-0413">Isomerase</keyword>
<dbReference type="InterPro" id="IPR006224">
    <property type="entry name" value="PsdUridine_synth_RluA-like_CS"/>
</dbReference>
<evidence type="ECO:0000256" key="2">
    <source>
        <dbReference type="ARBA" id="ARBA00010876"/>
    </source>
</evidence>
<evidence type="ECO:0000256" key="1">
    <source>
        <dbReference type="ARBA" id="ARBA00000073"/>
    </source>
</evidence>
<dbReference type="Proteomes" id="UP001339962">
    <property type="component" value="Unassembled WGS sequence"/>
</dbReference>
<evidence type="ECO:0000256" key="3">
    <source>
        <dbReference type="ARBA" id="ARBA00023235"/>
    </source>
</evidence>
<sequence length="301" mass="34819">MTYFSLQWTITQQADGKLIRDFLKEQHISRTALTDIKFHGGAIEVDGNPVTVRHLLRCGETLVVRFPPEERSADMIAEPLSLDVVYEDEYLLVVNKPPYMPTIPSREHPRGTLANALLHHYDKQNLSSTVHIVTRLDRDTSGLVLVAKHRHVHHLLSELQKKGYVKRKYEALCHNVVEDERGTITAPIGRKEDSIIEREVREDGQRAITHFHVLRRFRHYTHVSLELETGRTHQIRVHLAYLGHPLLGDELYGGSREKINRQALHSTELSFFHPFHQQMKRFRCPIPHDMNRLIEEGAAAQ</sequence>
<dbReference type="InterPro" id="IPR050188">
    <property type="entry name" value="RluA_PseudoU_synthase"/>
</dbReference>
<comment type="caution">
    <text evidence="7">The sequence shown here is derived from an EMBL/GenBank/DDBJ whole genome shotgun (WGS) entry which is preliminary data.</text>
</comment>
<dbReference type="InterPro" id="IPR006225">
    <property type="entry name" value="PsdUridine_synth_RluC/D"/>
</dbReference>
<gene>
    <name evidence="7" type="ORF">P9850_08470</name>
</gene>
<feature type="domain" description="Pseudouridine synthase RsuA/RluA-like" evidence="6">
    <location>
        <begin position="90"/>
        <end position="240"/>
    </location>
</feature>
<dbReference type="GO" id="GO:0001522">
    <property type="term" value="P:pseudouridine synthesis"/>
    <property type="evidence" value="ECO:0007669"/>
    <property type="project" value="UniProtKB-ARBA"/>
</dbReference>
<proteinExistence type="inferred from homology"/>
<dbReference type="FunFam" id="3.30.2350.10:FF:000005">
    <property type="entry name" value="Pseudouridine synthase"/>
    <property type="match status" value="1"/>
</dbReference>
<name>A0ABD5IW45_9BACL</name>
<reference evidence="7 8" key="1">
    <citation type="submission" date="2023-03" db="EMBL/GenBank/DDBJ databases">
        <title>Bacillus Genome Sequencing.</title>
        <authorList>
            <person name="Dunlap C."/>
        </authorList>
    </citation>
    <scope>NUCLEOTIDE SEQUENCE [LARGE SCALE GENOMIC DNA]</scope>
    <source>
        <strain evidence="7 8">NRS-38</strain>
    </source>
</reference>
<evidence type="ECO:0000256" key="5">
    <source>
        <dbReference type="RuleBase" id="RU362028"/>
    </source>
</evidence>
<dbReference type="EMBL" id="JARTLI010000012">
    <property type="protein sequence ID" value="MED5051889.1"/>
    <property type="molecule type" value="Genomic_DNA"/>
</dbReference>
<dbReference type="RefSeq" id="WP_328218137.1">
    <property type="nucleotide sequence ID" value="NZ_JARTLI010000012.1"/>
</dbReference>
<feature type="active site" evidence="4">
    <location>
        <position position="137"/>
    </location>
</feature>
<evidence type="ECO:0000313" key="7">
    <source>
        <dbReference type="EMBL" id="MED5051889.1"/>
    </source>
</evidence>
<evidence type="ECO:0000256" key="4">
    <source>
        <dbReference type="PIRSR" id="PIRSR606225-1"/>
    </source>
</evidence>
<dbReference type="AlphaFoldDB" id="A0ABD5IW45"/>
<dbReference type="CDD" id="cd02869">
    <property type="entry name" value="PseudoU_synth_RluA_like"/>
    <property type="match status" value="1"/>
</dbReference>
<dbReference type="Gene3D" id="3.30.2350.10">
    <property type="entry name" value="Pseudouridine synthase"/>
    <property type="match status" value="1"/>
</dbReference>
<dbReference type="PROSITE" id="PS01129">
    <property type="entry name" value="PSI_RLU"/>
    <property type="match status" value="1"/>
</dbReference>
<accession>A0ABD5IW45</accession>